<name>A0A0D9YGP8_9ORYZ</name>
<protein>
    <submittedName>
        <fullName evidence="1">Uncharacterized protein</fullName>
    </submittedName>
</protein>
<dbReference type="Gramene" id="OGLUM01G39580.1">
    <property type="protein sequence ID" value="OGLUM01G39580.1"/>
    <property type="gene ID" value="OGLUM01G39580"/>
</dbReference>
<organism evidence="1">
    <name type="scientific">Oryza glumipatula</name>
    <dbReference type="NCBI Taxonomy" id="40148"/>
    <lineage>
        <taxon>Eukaryota</taxon>
        <taxon>Viridiplantae</taxon>
        <taxon>Streptophyta</taxon>
        <taxon>Embryophyta</taxon>
        <taxon>Tracheophyta</taxon>
        <taxon>Spermatophyta</taxon>
        <taxon>Magnoliopsida</taxon>
        <taxon>Liliopsida</taxon>
        <taxon>Poales</taxon>
        <taxon>Poaceae</taxon>
        <taxon>BOP clade</taxon>
        <taxon>Oryzoideae</taxon>
        <taxon>Oryzeae</taxon>
        <taxon>Oryzinae</taxon>
        <taxon>Oryza</taxon>
    </lineage>
</organism>
<dbReference type="AlphaFoldDB" id="A0A0D9YGP8"/>
<reference evidence="1" key="3">
    <citation type="submission" date="2018-05" db="EMBL/GenBank/DDBJ databases">
        <title>OgluRS3 (Oryza glumaepatula Reference Sequence Version 3).</title>
        <authorList>
            <person name="Zhang J."/>
            <person name="Kudrna D."/>
            <person name="Lee S."/>
            <person name="Talag J."/>
            <person name="Welchert J."/>
            <person name="Wing R.A."/>
        </authorList>
    </citation>
    <scope>NUCLEOTIDE SEQUENCE [LARGE SCALE GENOMIC DNA]</scope>
</reference>
<dbReference type="Proteomes" id="UP000026961">
    <property type="component" value="Chromosome 1"/>
</dbReference>
<evidence type="ECO:0000313" key="2">
    <source>
        <dbReference type="Proteomes" id="UP000026961"/>
    </source>
</evidence>
<dbReference type="HOGENOM" id="CLU_2964613_0_0_1"/>
<proteinExistence type="predicted"/>
<keyword evidence="2" id="KW-1185">Reference proteome</keyword>
<sequence length="59" mass="6285">MAFLFPDSVKMLHSKQGLTILNWCGAIVTTDNAACIASGDLVFQSKPNCFPGNEGSQPI</sequence>
<evidence type="ECO:0000313" key="1">
    <source>
        <dbReference type="EnsemblPlants" id="OGLUM01G39580.1"/>
    </source>
</evidence>
<accession>A0A0D9YGP8</accession>
<reference evidence="1" key="1">
    <citation type="submission" date="2013-08" db="EMBL/GenBank/DDBJ databases">
        <title>Oryza genome evolution.</title>
        <authorList>
            <person name="Wing R.A."/>
            <person name="Panaud O."/>
            <person name="Oliveira A.C."/>
        </authorList>
    </citation>
    <scope>NUCLEOTIDE SEQUENCE</scope>
</reference>
<dbReference type="EnsemblPlants" id="OGLUM01G39580.1">
    <property type="protein sequence ID" value="OGLUM01G39580.1"/>
    <property type="gene ID" value="OGLUM01G39580"/>
</dbReference>
<reference evidence="1" key="2">
    <citation type="submission" date="2015-04" db="UniProtKB">
        <authorList>
            <consortium name="EnsemblPlants"/>
        </authorList>
    </citation>
    <scope>IDENTIFICATION</scope>
</reference>